<dbReference type="Gene3D" id="3.30.750.24">
    <property type="entry name" value="STAS domain"/>
    <property type="match status" value="1"/>
</dbReference>
<reference evidence="7" key="2">
    <citation type="submission" date="2021-04" db="EMBL/GenBank/DDBJ databases">
        <authorList>
            <person name="Gilroy R."/>
        </authorList>
    </citation>
    <scope>NUCLEOTIDE SEQUENCE</scope>
    <source>
        <strain evidence="7">ChiW4-1371</strain>
    </source>
</reference>
<evidence type="ECO:0000313" key="8">
    <source>
        <dbReference type="Proteomes" id="UP000824176"/>
    </source>
</evidence>
<dbReference type="GO" id="GO:0055085">
    <property type="term" value="P:transmembrane transport"/>
    <property type="evidence" value="ECO:0007669"/>
    <property type="project" value="InterPro"/>
</dbReference>
<feature type="transmembrane region" description="Helical" evidence="5">
    <location>
        <begin position="380"/>
        <end position="410"/>
    </location>
</feature>
<dbReference type="InterPro" id="IPR036513">
    <property type="entry name" value="STAS_dom_sf"/>
</dbReference>
<dbReference type="Proteomes" id="UP000824176">
    <property type="component" value="Unassembled WGS sequence"/>
</dbReference>
<protein>
    <submittedName>
        <fullName evidence="7">Sulfate permease</fullName>
    </submittedName>
</protein>
<reference evidence="7" key="1">
    <citation type="journal article" date="2021" name="PeerJ">
        <title>Extensive microbial diversity within the chicken gut microbiome revealed by metagenomics and culture.</title>
        <authorList>
            <person name="Gilroy R."/>
            <person name="Ravi A."/>
            <person name="Getino M."/>
            <person name="Pursley I."/>
            <person name="Horton D.L."/>
            <person name="Alikhan N.F."/>
            <person name="Baker D."/>
            <person name="Gharbi K."/>
            <person name="Hall N."/>
            <person name="Watson M."/>
            <person name="Adriaenssens E.M."/>
            <person name="Foster-Nyarko E."/>
            <person name="Jarju S."/>
            <person name="Secka A."/>
            <person name="Antonio M."/>
            <person name="Oren A."/>
            <person name="Chaudhuri R.R."/>
            <person name="La Ragione R."/>
            <person name="Hildebrand F."/>
            <person name="Pallen M.J."/>
        </authorList>
    </citation>
    <scope>NUCLEOTIDE SEQUENCE</scope>
    <source>
        <strain evidence="7">ChiW4-1371</strain>
    </source>
</reference>
<dbReference type="InterPro" id="IPR002645">
    <property type="entry name" value="STAS_dom"/>
</dbReference>
<dbReference type="SUPFAM" id="SSF52091">
    <property type="entry name" value="SpoIIaa-like"/>
    <property type="match status" value="1"/>
</dbReference>
<dbReference type="NCBIfam" id="TIGR00815">
    <property type="entry name" value="sulP"/>
    <property type="match status" value="1"/>
</dbReference>
<feature type="transmembrane region" description="Helical" evidence="5">
    <location>
        <begin position="53"/>
        <end position="69"/>
    </location>
</feature>
<dbReference type="EMBL" id="DXAQ01000096">
    <property type="protein sequence ID" value="HIZ89518.1"/>
    <property type="molecule type" value="Genomic_DNA"/>
</dbReference>
<feature type="transmembrane region" description="Helical" evidence="5">
    <location>
        <begin position="76"/>
        <end position="94"/>
    </location>
</feature>
<evidence type="ECO:0000259" key="6">
    <source>
        <dbReference type="PROSITE" id="PS50801"/>
    </source>
</evidence>
<evidence type="ECO:0000256" key="5">
    <source>
        <dbReference type="SAM" id="Phobius"/>
    </source>
</evidence>
<sequence length="568" mass="61136">MASKERFIPVFFEVIKDYSFSLFKRDLFAGITVGIVAIPLALAFAIASGATPSQGIFTAVIAGFFISFLGGSRYQIGGPTGAFVIIIYGIIAQYGYDGLIIATIMAGIILIFLGIARVGSFIKFIPYPVTTGFTAGIGVVIFSSQIKDFLGLTYESTSPEFIDKWINIFSNLSTINISSAAIGVATVLIIIVIRKMSTNIPSHVVAIIISTAVCYFLGLNTETIGNRFGEIKAVFPSFQVPEITLDKIRLLFPSAITIALLAGIESLLSAVVADGMTGSHHKSNTELIGQGAANILSGFFGGIPATGAIARTATNVRAGGATPVSGMIHAVFLCLFILFFSFLIEIIPMAALAGVLLVVSVDMMGIKNMANLLSSPKSDVVVLLTTFILTIIIDLTAAVQVGVVLAALLFMKRMSDVTSMGKINFDASEKTDKDELDPDATSNKDIPEGVEVYEINGPFFFGVADMLINTLEHIGKTPKVFILRMRNVPAIDATGEHALENFYSTCKKIGTQLVLSGVNPVPYATLKKMHFIDMIGQENVLDHIDKALIRTREILREIEEKENKEQQQ</sequence>
<evidence type="ECO:0000256" key="2">
    <source>
        <dbReference type="ARBA" id="ARBA00022692"/>
    </source>
</evidence>
<evidence type="ECO:0000256" key="1">
    <source>
        <dbReference type="ARBA" id="ARBA00004141"/>
    </source>
</evidence>
<feature type="transmembrane region" description="Helical" evidence="5">
    <location>
        <begin position="125"/>
        <end position="146"/>
    </location>
</feature>
<dbReference type="Pfam" id="PF00916">
    <property type="entry name" value="Sulfate_transp"/>
    <property type="match status" value="1"/>
</dbReference>
<keyword evidence="4 5" id="KW-0472">Membrane</keyword>
<accession>A0A9D2GT44</accession>
<evidence type="ECO:0000313" key="7">
    <source>
        <dbReference type="EMBL" id="HIZ89518.1"/>
    </source>
</evidence>
<comment type="subcellular location">
    <subcellularLocation>
        <location evidence="1">Membrane</location>
        <topology evidence="1">Multi-pass membrane protein</topology>
    </subcellularLocation>
</comment>
<feature type="transmembrane region" description="Helical" evidence="5">
    <location>
        <begin position="330"/>
        <end position="360"/>
    </location>
</feature>
<feature type="transmembrane region" description="Helical" evidence="5">
    <location>
        <begin position="200"/>
        <end position="218"/>
    </location>
</feature>
<keyword evidence="3 5" id="KW-1133">Transmembrane helix</keyword>
<dbReference type="PANTHER" id="PTHR11814">
    <property type="entry name" value="SULFATE TRANSPORTER"/>
    <property type="match status" value="1"/>
</dbReference>
<dbReference type="CDD" id="cd07042">
    <property type="entry name" value="STAS_SulP_like_sulfate_transporter"/>
    <property type="match status" value="1"/>
</dbReference>
<dbReference type="PROSITE" id="PS50801">
    <property type="entry name" value="STAS"/>
    <property type="match status" value="1"/>
</dbReference>
<feature type="transmembrane region" description="Helical" evidence="5">
    <location>
        <begin position="27"/>
        <end position="47"/>
    </location>
</feature>
<feature type="transmembrane region" description="Helical" evidence="5">
    <location>
        <begin position="250"/>
        <end position="273"/>
    </location>
</feature>
<feature type="domain" description="STAS" evidence="6">
    <location>
        <begin position="440"/>
        <end position="551"/>
    </location>
</feature>
<dbReference type="InterPro" id="IPR001902">
    <property type="entry name" value="SLC26A/SulP_fam"/>
</dbReference>
<comment type="caution">
    <text evidence="7">The sequence shown here is derived from an EMBL/GenBank/DDBJ whole genome shotgun (WGS) entry which is preliminary data.</text>
</comment>
<dbReference type="GO" id="GO:0016020">
    <property type="term" value="C:membrane"/>
    <property type="evidence" value="ECO:0007669"/>
    <property type="project" value="UniProtKB-SubCell"/>
</dbReference>
<keyword evidence="2 5" id="KW-0812">Transmembrane</keyword>
<feature type="transmembrane region" description="Helical" evidence="5">
    <location>
        <begin position="100"/>
        <end position="118"/>
    </location>
</feature>
<dbReference type="AlphaFoldDB" id="A0A9D2GT44"/>
<evidence type="ECO:0000256" key="3">
    <source>
        <dbReference type="ARBA" id="ARBA00022989"/>
    </source>
</evidence>
<name>A0A9D2GT44_9BACT</name>
<feature type="transmembrane region" description="Helical" evidence="5">
    <location>
        <begin position="166"/>
        <end position="193"/>
    </location>
</feature>
<organism evidence="7 8">
    <name type="scientific">Candidatus Mucispirillum faecigallinarum</name>
    <dbReference type="NCBI Taxonomy" id="2838699"/>
    <lineage>
        <taxon>Bacteria</taxon>
        <taxon>Pseudomonadati</taxon>
        <taxon>Deferribacterota</taxon>
        <taxon>Deferribacteres</taxon>
        <taxon>Deferribacterales</taxon>
        <taxon>Mucispirillaceae</taxon>
        <taxon>Mucispirillum</taxon>
    </lineage>
</organism>
<evidence type="ECO:0000256" key="4">
    <source>
        <dbReference type="ARBA" id="ARBA00023136"/>
    </source>
</evidence>
<dbReference type="Pfam" id="PF01740">
    <property type="entry name" value="STAS"/>
    <property type="match status" value="1"/>
</dbReference>
<gene>
    <name evidence="7" type="primary">sulP</name>
    <name evidence="7" type="ORF">H9804_06210</name>
</gene>
<dbReference type="InterPro" id="IPR011547">
    <property type="entry name" value="SLC26A/SulP_dom"/>
</dbReference>
<proteinExistence type="predicted"/>